<evidence type="ECO:0000256" key="1">
    <source>
        <dbReference type="ARBA" id="ARBA00022536"/>
    </source>
</evidence>
<protein>
    <recommendedName>
        <fullName evidence="8">EGF-like domain-containing protein</fullName>
    </recommendedName>
</protein>
<evidence type="ECO:0000256" key="7">
    <source>
        <dbReference type="SAM" id="SignalP"/>
    </source>
</evidence>
<dbReference type="PROSITE" id="PS00010">
    <property type="entry name" value="ASX_HYDROXYL"/>
    <property type="match status" value="1"/>
</dbReference>
<feature type="disulfide bond" evidence="6">
    <location>
        <begin position="109"/>
        <end position="118"/>
    </location>
</feature>
<reference evidence="9" key="1">
    <citation type="journal article" date="2019" name="bioRxiv">
        <title>The Genome of the Zebra Mussel, Dreissena polymorpha: A Resource for Invasive Species Research.</title>
        <authorList>
            <person name="McCartney M.A."/>
            <person name="Auch B."/>
            <person name="Kono T."/>
            <person name="Mallez S."/>
            <person name="Zhang Y."/>
            <person name="Obille A."/>
            <person name="Becker A."/>
            <person name="Abrahante J.E."/>
            <person name="Garbe J."/>
            <person name="Badalamenti J.P."/>
            <person name="Herman A."/>
            <person name="Mangelson H."/>
            <person name="Liachko I."/>
            <person name="Sullivan S."/>
            <person name="Sone E.D."/>
            <person name="Koren S."/>
            <person name="Silverstein K.A.T."/>
            <person name="Beckman K.B."/>
            <person name="Gohl D.M."/>
        </authorList>
    </citation>
    <scope>NUCLEOTIDE SEQUENCE</scope>
    <source>
        <strain evidence="9">Duluth1</strain>
        <tissue evidence="9">Whole animal</tissue>
    </source>
</reference>
<dbReference type="Pfam" id="PF07645">
    <property type="entry name" value="EGF_CA"/>
    <property type="match status" value="1"/>
</dbReference>
<dbReference type="PANTHER" id="PTHR14949">
    <property type="entry name" value="EGF-LIKE-DOMAIN, MULTIPLE 7, 8"/>
    <property type="match status" value="1"/>
</dbReference>
<dbReference type="InterPro" id="IPR050969">
    <property type="entry name" value="Dev_Signal_Modulators"/>
</dbReference>
<dbReference type="PROSITE" id="PS01186">
    <property type="entry name" value="EGF_2"/>
    <property type="match status" value="2"/>
</dbReference>
<keyword evidence="10" id="KW-1185">Reference proteome</keyword>
<dbReference type="Gene3D" id="2.10.25.10">
    <property type="entry name" value="Laminin"/>
    <property type="match status" value="3"/>
</dbReference>
<evidence type="ECO:0000256" key="3">
    <source>
        <dbReference type="ARBA" id="ARBA00022737"/>
    </source>
</evidence>
<evidence type="ECO:0000259" key="8">
    <source>
        <dbReference type="PROSITE" id="PS50026"/>
    </source>
</evidence>
<dbReference type="PROSITE" id="PS01187">
    <property type="entry name" value="EGF_CA"/>
    <property type="match status" value="1"/>
</dbReference>
<keyword evidence="4" id="KW-0175">Coiled coil</keyword>
<dbReference type="InterPro" id="IPR000152">
    <property type="entry name" value="EGF-type_Asp/Asn_hydroxyl_site"/>
</dbReference>
<comment type="caution">
    <text evidence="9">The sequence shown here is derived from an EMBL/GenBank/DDBJ whole genome shotgun (WGS) entry which is preliminary data.</text>
</comment>
<dbReference type="InterPro" id="IPR018097">
    <property type="entry name" value="EGF_Ca-bd_CS"/>
</dbReference>
<dbReference type="GO" id="GO:0005509">
    <property type="term" value="F:calcium ion binding"/>
    <property type="evidence" value="ECO:0007669"/>
    <property type="project" value="InterPro"/>
</dbReference>
<evidence type="ECO:0000256" key="4">
    <source>
        <dbReference type="ARBA" id="ARBA00023054"/>
    </source>
</evidence>
<dbReference type="PROSITE" id="PS00022">
    <property type="entry name" value="EGF_1"/>
    <property type="match status" value="2"/>
</dbReference>
<feature type="chain" id="PRO_5039615961" description="EGF-like domain-containing protein" evidence="7">
    <location>
        <begin position="20"/>
        <end position="525"/>
    </location>
</feature>
<dbReference type="SMART" id="SM00179">
    <property type="entry name" value="EGF_CA"/>
    <property type="match status" value="3"/>
</dbReference>
<dbReference type="SMART" id="SM00181">
    <property type="entry name" value="EGF"/>
    <property type="match status" value="4"/>
</dbReference>
<proteinExistence type="predicted"/>
<comment type="caution">
    <text evidence="6">Lacks conserved residue(s) required for the propagation of feature annotation.</text>
</comment>
<dbReference type="InterPro" id="IPR049883">
    <property type="entry name" value="NOTCH1_EGF-like"/>
</dbReference>
<keyword evidence="3" id="KW-0677">Repeat</keyword>
<evidence type="ECO:0000256" key="5">
    <source>
        <dbReference type="ARBA" id="ARBA00023157"/>
    </source>
</evidence>
<evidence type="ECO:0000256" key="2">
    <source>
        <dbReference type="ARBA" id="ARBA00022729"/>
    </source>
</evidence>
<dbReference type="InterPro" id="IPR000742">
    <property type="entry name" value="EGF"/>
</dbReference>
<gene>
    <name evidence="9" type="ORF">DPMN_153807</name>
</gene>
<keyword evidence="5 6" id="KW-1015">Disulfide bond</keyword>
<feature type="disulfide bond" evidence="6">
    <location>
        <begin position="400"/>
        <end position="410"/>
    </location>
</feature>
<dbReference type="Pfam" id="PF07974">
    <property type="entry name" value="EGF_2"/>
    <property type="match status" value="1"/>
</dbReference>
<feature type="disulfide bond" evidence="6">
    <location>
        <begin position="418"/>
        <end position="427"/>
    </location>
</feature>
<feature type="domain" description="EGF-like" evidence="8">
    <location>
        <begin position="396"/>
        <end position="428"/>
    </location>
</feature>
<feature type="signal peptide" evidence="7">
    <location>
        <begin position="1"/>
        <end position="19"/>
    </location>
</feature>
<keyword evidence="1 6" id="KW-0245">EGF-like domain</keyword>
<feature type="domain" description="EGF-like" evidence="8">
    <location>
        <begin position="430"/>
        <end position="469"/>
    </location>
</feature>
<feature type="disulfide bond" evidence="6">
    <location>
        <begin position="91"/>
        <end position="101"/>
    </location>
</feature>
<dbReference type="Proteomes" id="UP000828390">
    <property type="component" value="Unassembled WGS sequence"/>
</dbReference>
<dbReference type="FunFam" id="2.10.25.10:FF:000038">
    <property type="entry name" value="Fibrillin 2"/>
    <property type="match status" value="1"/>
</dbReference>
<dbReference type="GO" id="GO:0005102">
    <property type="term" value="F:signaling receptor binding"/>
    <property type="evidence" value="ECO:0007669"/>
    <property type="project" value="TreeGrafter"/>
</dbReference>
<keyword evidence="2 7" id="KW-0732">Signal</keyword>
<dbReference type="InterPro" id="IPR013111">
    <property type="entry name" value="EGF_extracell"/>
</dbReference>
<organism evidence="9 10">
    <name type="scientific">Dreissena polymorpha</name>
    <name type="common">Zebra mussel</name>
    <name type="synonym">Mytilus polymorpha</name>
    <dbReference type="NCBI Taxonomy" id="45954"/>
    <lineage>
        <taxon>Eukaryota</taxon>
        <taxon>Metazoa</taxon>
        <taxon>Spiralia</taxon>
        <taxon>Lophotrochozoa</taxon>
        <taxon>Mollusca</taxon>
        <taxon>Bivalvia</taxon>
        <taxon>Autobranchia</taxon>
        <taxon>Heteroconchia</taxon>
        <taxon>Euheterodonta</taxon>
        <taxon>Imparidentia</taxon>
        <taxon>Neoheterodontei</taxon>
        <taxon>Myida</taxon>
        <taxon>Dreissenoidea</taxon>
        <taxon>Dreissenidae</taxon>
        <taxon>Dreissena</taxon>
    </lineage>
</organism>
<dbReference type="PANTHER" id="PTHR14949:SF54">
    <property type="entry name" value="VWFD DOMAIN-CONTAINING PROTEIN"/>
    <property type="match status" value="1"/>
</dbReference>
<dbReference type="CDD" id="cd00054">
    <property type="entry name" value="EGF_CA"/>
    <property type="match status" value="2"/>
</dbReference>
<name>A0A9D4J994_DREPO</name>
<dbReference type="EMBL" id="JAIWYP010000007">
    <property type="protein sequence ID" value="KAH3800178.1"/>
    <property type="molecule type" value="Genomic_DNA"/>
</dbReference>
<evidence type="ECO:0000256" key="6">
    <source>
        <dbReference type="PROSITE-ProRule" id="PRU00076"/>
    </source>
</evidence>
<dbReference type="SUPFAM" id="SSF57196">
    <property type="entry name" value="EGF/Laminin"/>
    <property type="match status" value="3"/>
</dbReference>
<sequence length="525" mass="58706">MWGQRIIALACALEILAKGCVIPSGSQFRRATYWSFYGNTRYNAEKRLPGGTWIRVVCNKNQQGDAALNVSKHECSAGKWDPILPDCQALCNPACQNGGTCVSPYRCQCPEGYYGLRCENETGSCTLEAGQNVTYWNMSHNTQMSETETATNGSKIHLRCPNTDYNYSDYYCHYITNGANESKDDIECVDCVFEEHGLKCELDIRSLPESSPSPSNCTAIDNGQITDHGKSFTCNPDYKPAFKNGTDAILYTRYSCTCYNTSGRLQCMGAEVECKPIGCKIPANVEQGMTIYDPKERRNILSANRYEIQHGQFLIFTCEPSDVFYFEPNRRMFECVKGSWAAKKRPHMDTWDFGNNGSFPECRKVKCLADYCKFGGHCIRDHECQCPEQTSGKQCQIPLCSPDCKNGGTCVSPDTCKCIDGFHGLRCENDIDECSNIDLNDCHRFSNCTNTPGSYTCKCIDGYVDLDDNRGRKCAASCTLEAGQNVTFWKASGDTQMSEGDTASGPWYTNSCKVSKYWFRLFGLL</sequence>
<dbReference type="GO" id="GO:0009986">
    <property type="term" value="C:cell surface"/>
    <property type="evidence" value="ECO:0007669"/>
    <property type="project" value="TreeGrafter"/>
</dbReference>
<evidence type="ECO:0000313" key="9">
    <source>
        <dbReference type="EMBL" id="KAH3800178.1"/>
    </source>
</evidence>
<dbReference type="AlphaFoldDB" id="A0A9D4J994"/>
<dbReference type="PROSITE" id="PS50026">
    <property type="entry name" value="EGF_3"/>
    <property type="match status" value="3"/>
</dbReference>
<reference evidence="9" key="2">
    <citation type="submission" date="2020-11" db="EMBL/GenBank/DDBJ databases">
        <authorList>
            <person name="McCartney M.A."/>
            <person name="Auch B."/>
            <person name="Kono T."/>
            <person name="Mallez S."/>
            <person name="Becker A."/>
            <person name="Gohl D.M."/>
            <person name="Silverstein K.A.T."/>
            <person name="Koren S."/>
            <person name="Bechman K.B."/>
            <person name="Herman A."/>
            <person name="Abrahante J.E."/>
            <person name="Garbe J."/>
        </authorList>
    </citation>
    <scope>NUCLEOTIDE SEQUENCE</scope>
    <source>
        <strain evidence="9">Duluth1</strain>
        <tissue evidence="9">Whole animal</tissue>
    </source>
</reference>
<evidence type="ECO:0000313" key="10">
    <source>
        <dbReference type="Proteomes" id="UP000828390"/>
    </source>
</evidence>
<feature type="domain" description="EGF-like" evidence="8">
    <location>
        <begin position="88"/>
        <end position="119"/>
    </location>
</feature>
<dbReference type="InterPro" id="IPR001881">
    <property type="entry name" value="EGF-like_Ca-bd_dom"/>
</dbReference>
<dbReference type="GO" id="GO:0005576">
    <property type="term" value="C:extracellular region"/>
    <property type="evidence" value="ECO:0007669"/>
    <property type="project" value="TreeGrafter"/>
</dbReference>
<accession>A0A9D4J994</accession>